<comment type="caution">
    <text evidence="3">The sequence shown here is derived from an EMBL/GenBank/DDBJ whole genome shotgun (WGS) entry which is preliminary data.</text>
</comment>
<evidence type="ECO:0000256" key="1">
    <source>
        <dbReference type="SAM" id="Coils"/>
    </source>
</evidence>
<feature type="coiled-coil region" evidence="1">
    <location>
        <begin position="41"/>
        <end position="68"/>
    </location>
</feature>
<evidence type="ECO:0000256" key="2">
    <source>
        <dbReference type="SAM" id="MobiDB-lite"/>
    </source>
</evidence>
<name>X8J2Q2_9AGAM</name>
<feature type="compositionally biased region" description="Polar residues" evidence="2">
    <location>
        <begin position="1"/>
        <end position="15"/>
    </location>
</feature>
<gene>
    <name evidence="3" type="ORF">RSOL_136650</name>
</gene>
<reference evidence="4" key="1">
    <citation type="journal article" date="2014" name="Genome Announc.">
        <title>Draft genome sequence of the plant-pathogenic soil fungus Rhizoctonia solani anastomosis group 3 strain Rhs1AP.</title>
        <authorList>
            <person name="Cubeta M.A."/>
            <person name="Thomas E."/>
            <person name="Dean R.A."/>
            <person name="Jabaji S."/>
            <person name="Neate S.M."/>
            <person name="Tavantzis S."/>
            <person name="Toda T."/>
            <person name="Vilgalys R."/>
            <person name="Bharathan N."/>
            <person name="Fedorova-Abrams N."/>
            <person name="Pakala S.B."/>
            <person name="Pakala S.M."/>
            <person name="Zafar N."/>
            <person name="Joardar V."/>
            <person name="Losada L."/>
            <person name="Nierman W.C."/>
        </authorList>
    </citation>
    <scope>NUCLEOTIDE SEQUENCE [LARGE SCALE GENOMIC DNA]</scope>
    <source>
        <strain evidence="4">AG-3</strain>
    </source>
</reference>
<feature type="region of interest" description="Disordered" evidence="2">
    <location>
        <begin position="1"/>
        <end position="38"/>
    </location>
</feature>
<organism evidence="3 4">
    <name type="scientific">Rhizoctonia solani AG-3 Rhs1AP</name>
    <dbReference type="NCBI Taxonomy" id="1086054"/>
    <lineage>
        <taxon>Eukaryota</taxon>
        <taxon>Fungi</taxon>
        <taxon>Dikarya</taxon>
        <taxon>Basidiomycota</taxon>
        <taxon>Agaricomycotina</taxon>
        <taxon>Agaricomycetes</taxon>
        <taxon>Cantharellales</taxon>
        <taxon>Ceratobasidiaceae</taxon>
        <taxon>Rhizoctonia</taxon>
    </lineage>
</organism>
<feature type="non-terminal residue" evidence="3">
    <location>
        <position position="93"/>
    </location>
</feature>
<dbReference type="Proteomes" id="UP000030108">
    <property type="component" value="Unassembled WGS sequence"/>
</dbReference>
<accession>X8J2Q2</accession>
<evidence type="ECO:0000313" key="3">
    <source>
        <dbReference type="EMBL" id="EUC55804.1"/>
    </source>
</evidence>
<evidence type="ECO:0000313" key="4">
    <source>
        <dbReference type="Proteomes" id="UP000030108"/>
    </source>
</evidence>
<proteinExistence type="predicted"/>
<sequence>MATHTSRTPGSSLTPSEARPEPTIIPPTPQLPTGEDIEPGLKDIYQLLQHLNIKVTKLQEDLTNVENLVVDQDATISAVRKSVEDLVGLAHGT</sequence>
<dbReference type="EMBL" id="JATN01000322">
    <property type="protein sequence ID" value="EUC55804.1"/>
    <property type="molecule type" value="Genomic_DNA"/>
</dbReference>
<protein>
    <submittedName>
        <fullName evidence="3">Uncharacterized protein</fullName>
    </submittedName>
</protein>
<keyword evidence="1" id="KW-0175">Coiled coil</keyword>
<dbReference type="AlphaFoldDB" id="X8J2Q2"/>